<dbReference type="EMBL" id="BMKR01000011">
    <property type="protein sequence ID" value="GGF82807.1"/>
    <property type="molecule type" value="Genomic_DNA"/>
</dbReference>
<feature type="compositionally biased region" description="Basic and acidic residues" evidence="1">
    <location>
        <begin position="39"/>
        <end position="53"/>
    </location>
</feature>
<evidence type="ECO:0000256" key="1">
    <source>
        <dbReference type="SAM" id="MobiDB-lite"/>
    </source>
</evidence>
<dbReference type="NCBIfam" id="NF040601">
    <property type="entry name" value="TerS_not_xtmA"/>
    <property type="match status" value="1"/>
</dbReference>
<accession>A0A917CDR7</accession>
<feature type="domain" description="PBSX phage terminase small subunit-like N-terminal" evidence="2">
    <location>
        <begin position="1"/>
        <end position="54"/>
    </location>
</feature>
<dbReference type="AlphaFoldDB" id="A0A917CDR7"/>
<reference evidence="3" key="2">
    <citation type="submission" date="2020-09" db="EMBL/GenBank/DDBJ databases">
        <authorList>
            <person name="Sun Q."/>
            <person name="Zhou Y."/>
        </authorList>
    </citation>
    <scope>NUCLEOTIDE SEQUENCE</scope>
    <source>
        <strain evidence="3">CGMCC 1.16134</strain>
    </source>
</reference>
<evidence type="ECO:0000313" key="4">
    <source>
        <dbReference type="Proteomes" id="UP000637643"/>
    </source>
</evidence>
<comment type="caution">
    <text evidence="3">The sequence shown here is derived from an EMBL/GenBank/DDBJ whole genome shotgun (WGS) entry which is preliminary data.</text>
</comment>
<dbReference type="Proteomes" id="UP000637643">
    <property type="component" value="Unassembled WGS sequence"/>
</dbReference>
<evidence type="ECO:0000259" key="2">
    <source>
        <dbReference type="Pfam" id="PF10668"/>
    </source>
</evidence>
<sequence>MARERSPERDKAKQMWLESGGTMKLKDIATALFVGENKVRKWKSVDRWEDELKGSVPTESNGNVPFETKGSAPQRGAPKGNKNAVGNRGGAPSGNNNAKGNSGGAGGPPGNKKAVTTGEHETIWLDTLTDTEQQLIDQVDTDPIIQANESLYLLTIRERRMMQRIKALMDGLSETERNVFYELKAIKEVTEIHDEKSGITKKIPHSRNEMMESKIEEKGFRKLDDIVKLEEALTRIQDKKIRAIELKNRLTDDEKRIRIETMEYELQMLRGGGKEDFEDDGFMDALKGMVAGVWNDGET</sequence>
<name>A0A917CDR7_9BACL</name>
<feature type="region of interest" description="Disordered" evidence="1">
    <location>
        <begin position="39"/>
        <end position="115"/>
    </location>
</feature>
<proteinExistence type="predicted"/>
<organism evidence="3 4">
    <name type="scientific">Paenibacillus albidus</name>
    <dbReference type="NCBI Taxonomy" id="2041023"/>
    <lineage>
        <taxon>Bacteria</taxon>
        <taxon>Bacillati</taxon>
        <taxon>Bacillota</taxon>
        <taxon>Bacilli</taxon>
        <taxon>Bacillales</taxon>
        <taxon>Paenibacillaceae</taxon>
        <taxon>Paenibacillus</taxon>
    </lineage>
</organism>
<protein>
    <recommendedName>
        <fullName evidence="2">PBSX phage terminase small subunit-like N-terminal domain-containing protein</fullName>
    </recommendedName>
</protein>
<dbReference type="RefSeq" id="WP_189026099.1">
    <property type="nucleotide sequence ID" value="NZ_BMKR01000011.1"/>
</dbReference>
<gene>
    <name evidence="3" type="primary">yqaS</name>
    <name evidence="3" type="ORF">GCM10010912_29890</name>
</gene>
<dbReference type="Pfam" id="PF10668">
    <property type="entry name" value="Phage_terminase"/>
    <property type="match status" value="1"/>
</dbReference>
<keyword evidence="4" id="KW-1185">Reference proteome</keyword>
<dbReference type="InterPro" id="IPR018925">
    <property type="entry name" value="XtmA-like_N"/>
</dbReference>
<evidence type="ECO:0000313" key="3">
    <source>
        <dbReference type="EMBL" id="GGF82807.1"/>
    </source>
</evidence>
<reference evidence="3" key="1">
    <citation type="journal article" date="2014" name="Int. J. Syst. Evol. Microbiol.">
        <title>Complete genome sequence of Corynebacterium casei LMG S-19264T (=DSM 44701T), isolated from a smear-ripened cheese.</title>
        <authorList>
            <consortium name="US DOE Joint Genome Institute (JGI-PGF)"/>
            <person name="Walter F."/>
            <person name="Albersmeier A."/>
            <person name="Kalinowski J."/>
            <person name="Ruckert C."/>
        </authorList>
    </citation>
    <scope>NUCLEOTIDE SEQUENCE</scope>
    <source>
        <strain evidence="3">CGMCC 1.16134</strain>
    </source>
</reference>